<evidence type="ECO:0000256" key="1">
    <source>
        <dbReference type="SAM" id="Phobius"/>
    </source>
</evidence>
<dbReference type="EMBL" id="VSSQ01000067">
    <property type="protein sequence ID" value="MPL72718.1"/>
    <property type="molecule type" value="Genomic_DNA"/>
</dbReference>
<proteinExistence type="predicted"/>
<sequence>MDIPESRKGDAVSPVIGTILLVALTVVLVGIIGAILMGFGMAEPAPILGISIGSQGNIITVTHLNGAELPAGSYKILVDGADKTAAFGGTRDFGPGITLRWDSGTEKVGVVSVVYTSDKGVSTLLAEKRIGKAGSGGGGFEDKYTIIVGQKKQWAQFLDQVLASEGGLPFGDGNVYIDNGEYWVAYYGKTMSKESAASRPTIQSYVDSRPLEHIFMKIDMSNKIYNESDITTFDQPWKSPPYPVRGSLYEYGGFLYICQNAGSTGSGWTISRNPNSTDWLKIALINS</sequence>
<dbReference type="AlphaFoldDB" id="A0A644U0G2"/>
<dbReference type="InterPro" id="IPR012859">
    <property type="entry name" value="Pilin_N_archaeal"/>
</dbReference>
<organism evidence="3">
    <name type="scientific">bioreactor metagenome</name>
    <dbReference type="NCBI Taxonomy" id="1076179"/>
    <lineage>
        <taxon>unclassified sequences</taxon>
        <taxon>metagenomes</taxon>
        <taxon>ecological metagenomes</taxon>
    </lineage>
</organism>
<keyword evidence="1" id="KW-0812">Transmembrane</keyword>
<dbReference type="NCBIfam" id="TIGR02537">
    <property type="entry name" value="arch_flag_Nterm"/>
    <property type="match status" value="1"/>
</dbReference>
<feature type="domain" description="Archaeal Type IV pilin N-terminal" evidence="2">
    <location>
        <begin position="10"/>
        <end position="82"/>
    </location>
</feature>
<accession>A0A644U0G2</accession>
<gene>
    <name evidence="3" type="ORF">SDC9_18508</name>
</gene>
<reference evidence="3" key="1">
    <citation type="submission" date="2019-08" db="EMBL/GenBank/DDBJ databases">
        <authorList>
            <person name="Kucharzyk K."/>
            <person name="Murdoch R.W."/>
            <person name="Higgins S."/>
            <person name="Loffler F."/>
        </authorList>
    </citation>
    <scope>NUCLEOTIDE SEQUENCE</scope>
</reference>
<keyword evidence="1" id="KW-1133">Transmembrane helix</keyword>
<feature type="transmembrane region" description="Helical" evidence="1">
    <location>
        <begin position="15"/>
        <end position="39"/>
    </location>
</feature>
<evidence type="ECO:0000259" key="2">
    <source>
        <dbReference type="Pfam" id="PF07790"/>
    </source>
</evidence>
<evidence type="ECO:0000313" key="3">
    <source>
        <dbReference type="EMBL" id="MPL72718.1"/>
    </source>
</evidence>
<keyword evidence="1" id="KW-0472">Membrane</keyword>
<name>A0A644U0G2_9ZZZZ</name>
<dbReference type="Pfam" id="PF07790">
    <property type="entry name" value="Pilin_N"/>
    <property type="match status" value="1"/>
</dbReference>
<comment type="caution">
    <text evidence="3">The sequence shown here is derived from an EMBL/GenBank/DDBJ whole genome shotgun (WGS) entry which is preliminary data.</text>
</comment>
<dbReference type="InterPro" id="IPR013373">
    <property type="entry name" value="Flagellin/pilin_N_arc"/>
</dbReference>
<protein>
    <recommendedName>
        <fullName evidence="2">Archaeal Type IV pilin N-terminal domain-containing protein</fullName>
    </recommendedName>
</protein>